<gene>
    <name evidence="2" type="ORF">U1T56_01085</name>
</gene>
<protein>
    <submittedName>
        <fullName evidence="2">Uncharacterized protein</fullName>
    </submittedName>
</protein>
<reference evidence="2 3" key="1">
    <citation type="submission" date="2024-01" db="EMBL/GenBank/DDBJ databases">
        <title>Multi-omics insights into the function and evolution of sodium benzoate biodegradation pathways in Benzoatithermus flavus gen. nov., sp. nov. from hot spring.</title>
        <authorList>
            <person name="Hu C.-J."/>
            <person name="Li W.-J."/>
        </authorList>
    </citation>
    <scope>NUCLEOTIDE SEQUENCE [LARGE SCALE GENOMIC DNA]</scope>
    <source>
        <strain evidence="2 3">SYSU G07066</strain>
    </source>
</reference>
<evidence type="ECO:0000313" key="3">
    <source>
        <dbReference type="Proteomes" id="UP001375743"/>
    </source>
</evidence>
<dbReference type="Proteomes" id="UP001375743">
    <property type="component" value="Unassembled WGS sequence"/>
</dbReference>
<comment type="caution">
    <text evidence="2">The sequence shown here is derived from an EMBL/GenBank/DDBJ whole genome shotgun (WGS) entry which is preliminary data.</text>
</comment>
<sequence length="122" mass="13318">MPIWHAIWRDAFVRASFIATVLTASPAIAASCPLLSVEDLAEKLPAADRFEFETGMLRPFLALWAQHHDAPLAAPPDGVALFAFRGRPLLIAFRRAGCLVALLPAEPAELWQALREHIGPIA</sequence>
<dbReference type="RefSeq" id="WP_418157579.1">
    <property type="nucleotide sequence ID" value="NZ_JBBLZC010000001.1"/>
</dbReference>
<evidence type="ECO:0000256" key="1">
    <source>
        <dbReference type="SAM" id="SignalP"/>
    </source>
</evidence>
<feature type="chain" id="PRO_5045177029" evidence="1">
    <location>
        <begin position="30"/>
        <end position="122"/>
    </location>
</feature>
<dbReference type="EMBL" id="JBBLZC010000001">
    <property type="protein sequence ID" value="MEK0081730.1"/>
    <property type="molecule type" value="Genomic_DNA"/>
</dbReference>
<accession>A0ABU8XKL2</accession>
<feature type="signal peptide" evidence="1">
    <location>
        <begin position="1"/>
        <end position="29"/>
    </location>
</feature>
<keyword evidence="3" id="KW-1185">Reference proteome</keyword>
<keyword evidence="1" id="KW-0732">Signal</keyword>
<proteinExistence type="predicted"/>
<name>A0ABU8XKL2_9PROT</name>
<organism evidence="2 3">
    <name type="scientific">Benzoatithermus flavus</name>
    <dbReference type="NCBI Taxonomy" id="3108223"/>
    <lineage>
        <taxon>Bacteria</taxon>
        <taxon>Pseudomonadati</taxon>
        <taxon>Pseudomonadota</taxon>
        <taxon>Alphaproteobacteria</taxon>
        <taxon>Geminicoccales</taxon>
        <taxon>Geminicoccaceae</taxon>
        <taxon>Benzoatithermus</taxon>
    </lineage>
</organism>
<evidence type="ECO:0000313" key="2">
    <source>
        <dbReference type="EMBL" id="MEK0081730.1"/>
    </source>
</evidence>